<dbReference type="InterPro" id="IPR036249">
    <property type="entry name" value="Thioredoxin-like_sf"/>
</dbReference>
<evidence type="ECO:0000256" key="4">
    <source>
        <dbReference type="ARBA" id="ARBA00023157"/>
    </source>
</evidence>
<protein>
    <recommendedName>
        <fullName evidence="8">EGF-like domain-containing protein</fullName>
    </recommendedName>
</protein>
<comment type="caution">
    <text evidence="9">The sequence shown here is derived from an EMBL/GenBank/DDBJ whole genome shotgun (WGS) entry which is preliminary data.</text>
</comment>
<keyword evidence="2" id="KW-0677">Repeat</keyword>
<dbReference type="SUPFAM" id="SSF52833">
    <property type="entry name" value="Thioredoxin-like"/>
    <property type="match status" value="1"/>
</dbReference>
<feature type="domain" description="EGF-like" evidence="8">
    <location>
        <begin position="127"/>
        <end position="163"/>
    </location>
</feature>
<feature type="compositionally biased region" description="Acidic residues" evidence="7">
    <location>
        <begin position="948"/>
        <end position="958"/>
    </location>
</feature>
<evidence type="ECO:0000313" key="9">
    <source>
        <dbReference type="EMBL" id="THG19018.1"/>
    </source>
</evidence>
<dbReference type="InterPro" id="IPR011990">
    <property type="entry name" value="TPR-like_helical_dom_sf"/>
</dbReference>
<keyword evidence="1" id="KW-0732">Signal</keyword>
<dbReference type="PANTHER" id="PTHR46050">
    <property type="entry name" value="TPR REPEAT-CONTAINING THIOREDOXIN"/>
    <property type="match status" value="1"/>
</dbReference>
<dbReference type="AlphaFoldDB" id="A0A4S4EQH3"/>
<sequence>MTVYMNVRAGETRVFTSWTSDNDPSLGRYSMGVDPRGSPQIVIWDGLNRHWRSGHWNGLIFTGVPTMRAIYLYGFKLFNEGNGSLYFTYTSSNSSDPLRFRIGWDGNEAQLWWDDGKKEWRIMQLQPANECEVYNKCGNFGKCNVMDSTICSCMKGFVPKNVDQWDSGNWSGGCVRKTQPPTRHHPPPPPATHHPLSPFSTILQRQTLLKHQSAKTKPRERNPANSENLAHISRSKMTHSGKPISELEIDTLTDRFRDSLTYDTANTNKPDFRELDLGSPVSPLRTRHSGGPAASGLTTTTATTTTTTSSSSSSSGSVSGRNGSNQLFKKSDSGGNNHSGELSGSVESSPTASGGSRGVKPGHRRSDSWNSPPLIYSGGSSVNSPTVNVLPTGNICKSGKVLKTGMASRSSKHDVLGSGTGNYGHGSIMRGGTAAKLGGEGVVGGGDSVRRVMSSADPEDLKRAGNEQYRLRNLGEALSLYDRAIAISPGNATYRFNRAVALTGLRRFAEAVRELEEAIKLDPGYAKAHHRLGSLLIRLGQVENARRHLCFPGYQPDASELQKLQEVEIHLSKCTDARKIGDWKSALRESDAAIAAGADASLQLHTCKAEAFLKLHQVEDAHLSLSNVPNFELSISSSSHSKFFGMLLEAYLFFVQAQIEMAFGRFENAVTAAEKAGQIDPRNIEVSVLLNNVRLVSRARARGNDLFKSERFTEACSAYGEGLRFDPTNSVLYCNRAACWYKLGLWERSVDDCNQALRIQPNYTKALLRRAASNSKLEHWAEAVRDYEVLRKELPDDNEVAESLFHAQVALKKSRGEEVHNMKFGGEVELVTGLEQFRAAISSPGASVVHFKASSNLQCKQISPFFDTLCGRYPSINFLKVDVEESPALAIAENVRIVPTFKIYKKSSRVKEMVSPSPEVLESSAGLVLVDISLVIESRAMCVQFIESGEEEEEEGEGEGERRRRKKRAASLAARSSQQQQQLQLRPPSPPPPLPPSNVMPPPVPLPPPPPVPLPPSSSWF</sequence>
<keyword evidence="4" id="KW-1015">Disulfide bond</keyword>
<dbReference type="InterPro" id="IPR000858">
    <property type="entry name" value="S_locus_glycoprot_dom"/>
</dbReference>
<dbReference type="CDD" id="cd02947">
    <property type="entry name" value="TRX_family"/>
    <property type="match status" value="1"/>
</dbReference>
<feature type="region of interest" description="Disordered" evidence="7">
    <location>
        <begin position="262"/>
        <end position="388"/>
    </location>
</feature>
<dbReference type="Pfam" id="PF00954">
    <property type="entry name" value="S_locus_glycop"/>
    <property type="match status" value="1"/>
</dbReference>
<dbReference type="FunFam" id="3.40.30.10:FF:000211">
    <property type="entry name" value="TPR repeat-containing thioredoxin TTL4"/>
    <property type="match status" value="1"/>
</dbReference>
<evidence type="ECO:0000259" key="8">
    <source>
        <dbReference type="PROSITE" id="PS50026"/>
    </source>
</evidence>
<feature type="compositionally biased region" description="Pro residues" evidence="7">
    <location>
        <begin position="987"/>
        <end position="1021"/>
    </location>
</feature>
<accession>A0A4S4EQH3</accession>
<feature type="repeat" description="TPR" evidence="6">
    <location>
        <begin position="458"/>
        <end position="491"/>
    </location>
</feature>
<dbReference type="PROSITE" id="PS50005">
    <property type="entry name" value="TPR"/>
    <property type="match status" value="2"/>
</dbReference>
<dbReference type="SMART" id="SM00028">
    <property type="entry name" value="TPR"/>
    <property type="match status" value="6"/>
</dbReference>
<dbReference type="PROSITE" id="PS50026">
    <property type="entry name" value="EGF_3"/>
    <property type="match status" value="1"/>
</dbReference>
<dbReference type="InterPro" id="IPR044534">
    <property type="entry name" value="TTL1-4"/>
</dbReference>
<dbReference type="Proteomes" id="UP000306102">
    <property type="component" value="Unassembled WGS sequence"/>
</dbReference>
<organism evidence="9 10">
    <name type="scientific">Camellia sinensis var. sinensis</name>
    <name type="common">China tea</name>
    <dbReference type="NCBI Taxonomy" id="542762"/>
    <lineage>
        <taxon>Eukaryota</taxon>
        <taxon>Viridiplantae</taxon>
        <taxon>Streptophyta</taxon>
        <taxon>Embryophyta</taxon>
        <taxon>Tracheophyta</taxon>
        <taxon>Spermatophyta</taxon>
        <taxon>Magnoliopsida</taxon>
        <taxon>eudicotyledons</taxon>
        <taxon>Gunneridae</taxon>
        <taxon>Pentapetalae</taxon>
        <taxon>asterids</taxon>
        <taxon>Ericales</taxon>
        <taxon>Theaceae</taxon>
        <taxon>Camellia</taxon>
    </lineage>
</organism>
<evidence type="ECO:0000313" key="10">
    <source>
        <dbReference type="Proteomes" id="UP000306102"/>
    </source>
</evidence>
<dbReference type="InterPro" id="IPR013766">
    <property type="entry name" value="Thioredoxin_domain"/>
</dbReference>
<dbReference type="GO" id="GO:0006950">
    <property type="term" value="P:response to stress"/>
    <property type="evidence" value="ECO:0007669"/>
    <property type="project" value="UniProtKB-ARBA"/>
</dbReference>
<dbReference type="InterPro" id="IPR019734">
    <property type="entry name" value="TPR_rpt"/>
</dbReference>
<dbReference type="Pfam" id="PF13432">
    <property type="entry name" value="TPR_16"/>
    <property type="match status" value="1"/>
</dbReference>
<comment type="caution">
    <text evidence="5">Lacks conserved residue(s) required for the propagation of feature annotation.</text>
</comment>
<dbReference type="SUPFAM" id="SSF48452">
    <property type="entry name" value="TPR-like"/>
    <property type="match status" value="1"/>
</dbReference>
<evidence type="ECO:0000256" key="1">
    <source>
        <dbReference type="ARBA" id="ARBA00022729"/>
    </source>
</evidence>
<feature type="compositionally biased region" description="Low complexity" evidence="7">
    <location>
        <begin position="976"/>
        <end position="986"/>
    </location>
</feature>
<feature type="compositionally biased region" description="Polar residues" evidence="7">
    <location>
        <begin position="378"/>
        <end position="388"/>
    </location>
</feature>
<evidence type="ECO:0000256" key="5">
    <source>
        <dbReference type="PROSITE-ProRule" id="PRU00076"/>
    </source>
</evidence>
<gene>
    <name evidence="9" type="ORF">TEA_008756</name>
</gene>
<feature type="compositionally biased region" description="Low complexity" evidence="7">
    <location>
        <begin position="289"/>
        <end position="324"/>
    </location>
</feature>
<feature type="compositionally biased region" description="Polar residues" evidence="7">
    <location>
        <begin position="325"/>
        <end position="354"/>
    </location>
</feature>
<name>A0A4S4EQH3_CAMSN</name>
<feature type="region of interest" description="Disordered" evidence="7">
    <location>
        <begin position="172"/>
        <end position="246"/>
    </location>
</feature>
<dbReference type="CDD" id="cd00054">
    <property type="entry name" value="EGF_CA"/>
    <property type="match status" value="1"/>
</dbReference>
<proteinExistence type="predicted"/>
<keyword evidence="10" id="KW-1185">Reference proteome</keyword>
<dbReference type="Gene3D" id="1.25.40.10">
    <property type="entry name" value="Tetratricopeptide repeat domain"/>
    <property type="match status" value="1"/>
</dbReference>
<dbReference type="EMBL" id="SDRB02002723">
    <property type="protein sequence ID" value="THG19018.1"/>
    <property type="molecule type" value="Genomic_DNA"/>
</dbReference>
<dbReference type="GO" id="GO:0048544">
    <property type="term" value="P:recognition of pollen"/>
    <property type="evidence" value="ECO:0007669"/>
    <property type="project" value="InterPro"/>
</dbReference>
<dbReference type="Pfam" id="PF00085">
    <property type="entry name" value="Thioredoxin"/>
    <property type="match status" value="1"/>
</dbReference>
<evidence type="ECO:0000256" key="6">
    <source>
        <dbReference type="PROSITE-ProRule" id="PRU00339"/>
    </source>
</evidence>
<evidence type="ECO:0000256" key="3">
    <source>
        <dbReference type="ARBA" id="ARBA00022803"/>
    </source>
</evidence>
<evidence type="ECO:0000256" key="2">
    <source>
        <dbReference type="ARBA" id="ARBA00022737"/>
    </source>
</evidence>
<evidence type="ECO:0000256" key="7">
    <source>
        <dbReference type="SAM" id="MobiDB-lite"/>
    </source>
</evidence>
<keyword evidence="3 6" id="KW-0802">TPR repeat</keyword>
<feature type="repeat" description="TPR" evidence="6">
    <location>
        <begin position="492"/>
        <end position="525"/>
    </location>
</feature>
<dbReference type="GO" id="GO:0005737">
    <property type="term" value="C:cytoplasm"/>
    <property type="evidence" value="ECO:0007669"/>
    <property type="project" value="TreeGrafter"/>
</dbReference>
<reference evidence="9 10" key="1">
    <citation type="journal article" date="2018" name="Proc. Natl. Acad. Sci. U.S.A.">
        <title>Draft genome sequence of Camellia sinensis var. sinensis provides insights into the evolution of the tea genome and tea quality.</title>
        <authorList>
            <person name="Wei C."/>
            <person name="Yang H."/>
            <person name="Wang S."/>
            <person name="Zhao J."/>
            <person name="Liu C."/>
            <person name="Gao L."/>
            <person name="Xia E."/>
            <person name="Lu Y."/>
            <person name="Tai Y."/>
            <person name="She G."/>
            <person name="Sun J."/>
            <person name="Cao H."/>
            <person name="Tong W."/>
            <person name="Gao Q."/>
            <person name="Li Y."/>
            <person name="Deng W."/>
            <person name="Jiang X."/>
            <person name="Wang W."/>
            <person name="Chen Q."/>
            <person name="Zhang S."/>
            <person name="Li H."/>
            <person name="Wu J."/>
            <person name="Wang P."/>
            <person name="Li P."/>
            <person name="Shi C."/>
            <person name="Zheng F."/>
            <person name="Jian J."/>
            <person name="Huang B."/>
            <person name="Shan D."/>
            <person name="Shi M."/>
            <person name="Fang C."/>
            <person name="Yue Y."/>
            <person name="Li F."/>
            <person name="Li D."/>
            <person name="Wei S."/>
            <person name="Han B."/>
            <person name="Jiang C."/>
            <person name="Yin Y."/>
            <person name="Xia T."/>
            <person name="Zhang Z."/>
            <person name="Bennetzen J.L."/>
            <person name="Zhao S."/>
            <person name="Wan X."/>
        </authorList>
    </citation>
    <scope>NUCLEOTIDE SEQUENCE [LARGE SCALE GENOMIC DNA]</scope>
    <source>
        <strain evidence="10">cv. Shuchazao</strain>
        <tissue evidence="9">Leaf</tissue>
    </source>
</reference>
<keyword evidence="5" id="KW-0245">EGF-like domain</keyword>
<feature type="compositionally biased region" description="Polar residues" evidence="7">
    <location>
        <begin position="198"/>
        <end position="210"/>
    </location>
</feature>
<feature type="region of interest" description="Disordered" evidence="7">
    <location>
        <begin position="948"/>
        <end position="1021"/>
    </location>
</feature>
<dbReference type="Gene3D" id="3.40.30.10">
    <property type="entry name" value="Glutaredoxin"/>
    <property type="match status" value="1"/>
</dbReference>
<dbReference type="InterPro" id="IPR000742">
    <property type="entry name" value="EGF"/>
</dbReference>
<dbReference type="PANTHER" id="PTHR46050:SF3">
    <property type="entry name" value="TPR REPEAT-CONTAINING THIOREDOXIN TTL1"/>
    <property type="match status" value="1"/>
</dbReference>
<dbReference type="SUPFAM" id="SSF48439">
    <property type="entry name" value="Protein prenylyltransferase"/>
    <property type="match status" value="1"/>
</dbReference>
<dbReference type="STRING" id="542762.A0A4S4EQH3"/>